<dbReference type="InterPro" id="IPR051487">
    <property type="entry name" value="Ser/Thr_Proteases_Immune/Dev"/>
</dbReference>
<evidence type="ECO:0000256" key="9">
    <source>
        <dbReference type="ARBA" id="ARBA00023180"/>
    </source>
</evidence>
<dbReference type="InterPro" id="IPR018114">
    <property type="entry name" value="TRYPSIN_HIS"/>
</dbReference>
<keyword evidence="8" id="KW-1015">Disulfide bond</keyword>
<dbReference type="GO" id="GO:0006508">
    <property type="term" value="P:proteolysis"/>
    <property type="evidence" value="ECO:0007669"/>
    <property type="project" value="UniProtKB-KW"/>
</dbReference>
<dbReference type="Pfam" id="PF00089">
    <property type="entry name" value="Trypsin"/>
    <property type="match status" value="2"/>
</dbReference>
<keyword evidence="2" id="KW-0479">Metal-binding</keyword>
<dbReference type="SMART" id="SM00680">
    <property type="entry name" value="CLIP"/>
    <property type="match status" value="2"/>
</dbReference>
<dbReference type="InterPro" id="IPR038565">
    <property type="entry name" value="CLIP_sf"/>
</dbReference>
<dbReference type="FunFam" id="2.40.10.10:FF:000028">
    <property type="entry name" value="Serine protease easter"/>
    <property type="match status" value="2"/>
</dbReference>
<comment type="similarity">
    <text evidence="10">Belongs to the peptidase S1 family. CLIP subfamily.</text>
</comment>
<evidence type="ECO:0000256" key="11">
    <source>
        <dbReference type="RuleBase" id="RU363034"/>
    </source>
</evidence>
<dbReference type="RefSeq" id="XP_020718756.2">
    <property type="nucleotide sequence ID" value="XM_020863097.2"/>
</dbReference>
<gene>
    <name evidence="16" type="primary">LOC100652073</name>
</gene>
<dbReference type="PROSITE" id="PS51888">
    <property type="entry name" value="CLIP"/>
    <property type="match status" value="2"/>
</dbReference>
<evidence type="ECO:0000256" key="4">
    <source>
        <dbReference type="ARBA" id="ARBA00022801"/>
    </source>
</evidence>
<evidence type="ECO:0000313" key="16">
    <source>
        <dbReference type="RefSeq" id="XP_020718756.2"/>
    </source>
</evidence>
<dbReference type="PANTHER" id="PTHR24256">
    <property type="entry name" value="TRYPTASE-RELATED"/>
    <property type="match status" value="1"/>
</dbReference>
<evidence type="ECO:0000256" key="3">
    <source>
        <dbReference type="ARBA" id="ARBA00022729"/>
    </source>
</evidence>
<keyword evidence="7" id="KW-0865">Zymogen</keyword>
<dbReference type="InterPro" id="IPR001254">
    <property type="entry name" value="Trypsin_dom"/>
</dbReference>
<evidence type="ECO:0000259" key="14">
    <source>
        <dbReference type="PROSITE" id="PS51888"/>
    </source>
</evidence>
<dbReference type="Proteomes" id="UP000835206">
    <property type="component" value="Chromosome 5"/>
</dbReference>
<sequence>MIKLFAFSILQAMMLVAVAQFQGQSNCVSLYGVSGQCIGLRQCPQILNILQTRPLTPQIIDILRQLQCGFDSPDNPRVCCPIQNGNINTATRSNESRIDDNTGINSNSWQQNTNNQNLQYDIFNNPLLPTECGKDLTQRIVGGERAGLDEYPWMTLLEYLTLNGMYTACGGVLISQRYVLTAAHCVKGKDIPSTWRLRSVRLGEYNTDTNPDCIKDDENSQICADEIVSVEIEEQIAHENYRPRSRDQKYDIALLRLSRDVTFTNYIKPICLPPNASLGQRLSVAGWGKTENGSSSNIKLKLTLPIVDEVQCQMTYGNVGVALGYGQICAGGQKGKDSCRGDSGGSLMAVERDQNGSARWVAVGVVSFGPSPCGMPGWPGVYTRVIDFVPWILSKMRPFQEKEKDSFDDSFDDSFVINMINHLLLVGILVLCGVSAQDICTTPQNKTGVCINIHSCQPIVEILKRQKPLSQETYDYLISLQCGFENKDPKVCCEQRSLITESTTTTTTTTTTENPLFTPDPPDVTNHPNLPLLDHNLCGPISQEKIFGGNKTRIFDFPWMVLLAYNTGKQIPEFKCGGSLINKRYVLTAAHCITMLPSDFTLIGVRLGEHNLNTERDCDKDEDGIEIVCAERYQDIGIESTHFHPQYSRAKLQNDIGLLRLDQDADFRPQNVRPICMPIGSAATLTRKKVIVTGWGATERGPHSPDLLQVQLQLIATDKCAEMYERQARIWYKQMCAGGKSGMDSCSGDSGGPLQAPGNYSHNLKFIQYGVVSFGPRMCGMTGTPGVYTKIVYYLDWILDTIRA</sequence>
<dbReference type="Pfam" id="PF12032">
    <property type="entry name" value="CLIP"/>
    <property type="match status" value="2"/>
</dbReference>
<dbReference type="InterPro" id="IPR001314">
    <property type="entry name" value="Peptidase_S1A"/>
</dbReference>
<dbReference type="PROSITE" id="PS50240">
    <property type="entry name" value="TRYPSIN_DOM"/>
    <property type="match status" value="2"/>
</dbReference>
<evidence type="ECO:0000256" key="1">
    <source>
        <dbReference type="ARBA" id="ARBA00022670"/>
    </source>
</evidence>
<dbReference type="SUPFAM" id="SSF50494">
    <property type="entry name" value="Trypsin-like serine proteases"/>
    <property type="match status" value="2"/>
</dbReference>
<evidence type="ECO:0000256" key="10">
    <source>
        <dbReference type="ARBA" id="ARBA00024195"/>
    </source>
</evidence>
<protein>
    <submittedName>
        <fullName evidence="16">Uncharacterized protein LOC100652073</fullName>
    </submittedName>
</protein>
<feature type="domain" description="Clip" evidence="14">
    <location>
        <begin position="439"/>
        <end position="493"/>
    </location>
</feature>
<keyword evidence="9" id="KW-0325">Glycoprotein</keyword>
<dbReference type="GO" id="GO:0004252">
    <property type="term" value="F:serine-type endopeptidase activity"/>
    <property type="evidence" value="ECO:0007669"/>
    <property type="project" value="InterPro"/>
</dbReference>
<reference evidence="16" key="1">
    <citation type="submission" date="2025-08" db="UniProtKB">
        <authorList>
            <consortium name="RefSeq"/>
        </authorList>
    </citation>
    <scope>IDENTIFICATION</scope>
</reference>
<evidence type="ECO:0000256" key="8">
    <source>
        <dbReference type="ARBA" id="ARBA00023157"/>
    </source>
</evidence>
<evidence type="ECO:0000259" key="13">
    <source>
        <dbReference type="PROSITE" id="PS50240"/>
    </source>
</evidence>
<feature type="domain" description="Clip" evidence="14">
    <location>
        <begin position="26"/>
        <end position="80"/>
    </location>
</feature>
<evidence type="ECO:0000256" key="5">
    <source>
        <dbReference type="ARBA" id="ARBA00022825"/>
    </source>
</evidence>
<dbReference type="GO" id="GO:0046872">
    <property type="term" value="F:metal ion binding"/>
    <property type="evidence" value="ECO:0007669"/>
    <property type="project" value="UniProtKB-KW"/>
</dbReference>
<feature type="domain" description="Peptidase S1" evidence="13">
    <location>
        <begin position="546"/>
        <end position="803"/>
    </location>
</feature>
<feature type="chain" id="PRO_5038691120" evidence="12">
    <location>
        <begin position="20"/>
        <end position="804"/>
    </location>
</feature>
<dbReference type="PROSITE" id="PS00135">
    <property type="entry name" value="TRYPSIN_SER"/>
    <property type="match status" value="2"/>
</dbReference>
<dbReference type="FunFam" id="2.40.10.10:FF:000078">
    <property type="entry name" value="Serine protease H137"/>
    <property type="match status" value="1"/>
</dbReference>
<organism evidence="15 16">
    <name type="scientific">Bombus terrestris</name>
    <name type="common">Buff-tailed bumblebee</name>
    <name type="synonym">Apis terrestris</name>
    <dbReference type="NCBI Taxonomy" id="30195"/>
    <lineage>
        <taxon>Eukaryota</taxon>
        <taxon>Metazoa</taxon>
        <taxon>Ecdysozoa</taxon>
        <taxon>Arthropoda</taxon>
        <taxon>Hexapoda</taxon>
        <taxon>Insecta</taxon>
        <taxon>Pterygota</taxon>
        <taxon>Neoptera</taxon>
        <taxon>Endopterygota</taxon>
        <taxon>Hymenoptera</taxon>
        <taxon>Apocrita</taxon>
        <taxon>Aculeata</taxon>
        <taxon>Apoidea</taxon>
        <taxon>Anthophila</taxon>
        <taxon>Apidae</taxon>
        <taxon>Bombus</taxon>
        <taxon>Bombus</taxon>
    </lineage>
</organism>
<dbReference type="CDD" id="cd00190">
    <property type="entry name" value="Tryp_SPc"/>
    <property type="match status" value="2"/>
</dbReference>
<dbReference type="KEGG" id="bter:100652073"/>
<dbReference type="AlphaFoldDB" id="A0A9B7CWC4"/>
<keyword evidence="6" id="KW-0106">Calcium</keyword>
<dbReference type="GO" id="GO:0051604">
    <property type="term" value="P:protein maturation"/>
    <property type="evidence" value="ECO:0007669"/>
    <property type="project" value="UniProtKB-ARBA"/>
</dbReference>
<dbReference type="InterPro" id="IPR009003">
    <property type="entry name" value="Peptidase_S1_PA"/>
</dbReference>
<dbReference type="GeneID" id="100652073"/>
<evidence type="ECO:0000256" key="2">
    <source>
        <dbReference type="ARBA" id="ARBA00022723"/>
    </source>
</evidence>
<evidence type="ECO:0000256" key="7">
    <source>
        <dbReference type="ARBA" id="ARBA00023145"/>
    </source>
</evidence>
<dbReference type="PROSITE" id="PS00134">
    <property type="entry name" value="TRYPSIN_HIS"/>
    <property type="match status" value="2"/>
</dbReference>
<dbReference type="InterPro" id="IPR033116">
    <property type="entry name" value="TRYPSIN_SER"/>
</dbReference>
<keyword evidence="1 11" id="KW-0645">Protease</keyword>
<dbReference type="InterPro" id="IPR043504">
    <property type="entry name" value="Peptidase_S1_PA_chymotrypsin"/>
</dbReference>
<dbReference type="PRINTS" id="PR00722">
    <property type="entry name" value="CHYMOTRYPSIN"/>
</dbReference>
<keyword evidence="5 11" id="KW-0720">Serine protease</keyword>
<dbReference type="InterPro" id="IPR022700">
    <property type="entry name" value="CLIP"/>
</dbReference>
<dbReference type="SMART" id="SM00020">
    <property type="entry name" value="Tryp_SPc"/>
    <property type="match status" value="2"/>
</dbReference>
<evidence type="ECO:0000256" key="6">
    <source>
        <dbReference type="ARBA" id="ARBA00022837"/>
    </source>
</evidence>
<feature type="domain" description="Peptidase S1" evidence="13">
    <location>
        <begin position="140"/>
        <end position="397"/>
    </location>
</feature>
<dbReference type="Gene3D" id="2.40.10.10">
    <property type="entry name" value="Trypsin-like serine proteases"/>
    <property type="match status" value="4"/>
</dbReference>
<evidence type="ECO:0000313" key="15">
    <source>
        <dbReference type="Proteomes" id="UP000835206"/>
    </source>
</evidence>
<dbReference type="Gene3D" id="3.30.1640.30">
    <property type="match status" value="2"/>
</dbReference>
<name>A0A9B7CWC4_BOMTE</name>
<feature type="signal peptide" evidence="12">
    <location>
        <begin position="1"/>
        <end position="19"/>
    </location>
</feature>
<keyword evidence="15" id="KW-1185">Reference proteome</keyword>
<keyword evidence="3 12" id="KW-0732">Signal</keyword>
<accession>A0A9B7CWC4</accession>
<keyword evidence="4 11" id="KW-0378">Hydrolase</keyword>
<dbReference type="OrthoDB" id="8250810at2759"/>
<proteinExistence type="inferred from homology"/>
<evidence type="ECO:0000256" key="12">
    <source>
        <dbReference type="SAM" id="SignalP"/>
    </source>
</evidence>